<evidence type="ECO:0000313" key="2">
    <source>
        <dbReference type="EMBL" id="KAK9683280.1"/>
    </source>
</evidence>
<sequence>MNLHHLMQQNIHTCYHAHTRVISSKEDGNLSPLKPKIALRNREAVKKYREKKKAHTAFLEAEVKKLRVMNEYLVRRVEVQAALEAEISSLRDLLVCIREMVDVQLGCLPFQTGCKGIDLQFPVQNPCFARNLSTVGVEVSSRVCTAGGVDKPVFSCRENCEPAVVECHATGNETVGELDRPSEAVEKVDTGKK</sequence>
<dbReference type="GO" id="GO:0000978">
    <property type="term" value="F:RNA polymerase II cis-regulatory region sequence-specific DNA binding"/>
    <property type="evidence" value="ECO:0007669"/>
    <property type="project" value="TreeGrafter"/>
</dbReference>
<protein>
    <recommendedName>
        <fullName evidence="1">BZIP domain-containing protein</fullName>
    </recommendedName>
</protein>
<feature type="domain" description="BZIP" evidence="1">
    <location>
        <begin position="24"/>
        <end position="96"/>
    </location>
</feature>
<dbReference type="PANTHER" id="PTHR23334">
    <property type="entry name" value="CCAAT/ENHANCER BINDING PROTEIN"/>
    <property type="match status" value="1"/>
</dbReference>
<accession>A0AAW1I1E4</accession>
<dbReference type="GO" id="GO:0000981">
    <property type="term" value="F:DNA-binding transcription factor activity, RNA polymerase II-specific"/>
    <property type="evidence" value="ECO:0007669"/>
    <property type="project" value="TreeGrafter"/>
</dbReference>
<keyword evidence="3" id="KW-1185">Reference proteome</keyword>
<evidence type="ECO:0000259" key="1">
    <source>
        <dbReference type="SMART" id="SM00338"/>
    </source>
</evidence>
<name>A0AAW1I1E4_SAPOF</name>
<comment type="caution">
    <text evidence="2">The sequence shown here is derived from an EMBL/GenBank/DDBJ whole genome shotgun (WGS) entry which is preliminary data.</text>
</comment>
<dbReference type="SMART" id="SM00338">
    <property type="entry name" value="BRLZ"/>
    <property type="match status" value="1"/>
</dbReference>
<evidence type="ECO:0000313" key="3">
    <source>
        <dbReference type="Proteomes" id="UP001443914"/>
    </source>
</evidence>
<organism evidence="2 3">
    <name type="scientific">Saponaria officinalis</name>
    <name type="common">Common soapwort</name>
    <name type="synonym">Lychnis saponaria</name>
    <dbReference type="NCBI Taxonomy" id="3572"/>
    <lineage>
        <taxon>Eukaryota</taxon>
        <taxon>Viridiplantae</taxon>
        <taxon>Streptophyta</taxon>
        <taxon>Embryophyta</taxon>
        <taxon>Tracheophyta</taxon>
        <taxon>Spermatophyta</taxon>
        <taxon>Magnoliopsida</taxon>
        <taxon>eudicotyledons</taxon>
        <taxon>Gunneridae</taxon>
        <taxon>Pentapetalae</taxon>
        <taxon>Caryophyllales</taxon>
        <taxon>Caryophyllaceae</taxon>
        <taxon>Caryophylleae</taxon>
        <taxon>Saponaria</taxon>
    </lineage>
</organism>
<dbReference type="Proteomes" id="UP001443914">
    <property type="component" value="Unassembled WGS sequence"/>
</dbReference>
<dbReference type="GO" id="GO:0006351">
    <property type="term" value="P:DNA-templated transcription"/>
    <property type="evidence" value="ECO:0007669"/>
    <property type="project" value="InterPro"/>
</dbReference>
<dbReference type="EMBL" id="JBDFQZ010000010">
    <property type="protein sequence ID" value="KAK9683280.1"/>
    <property type="molecule type" value="Genomic_DNA"/>
</dbReference>
<proteinExistence type="predicted"/>
<dbReference type="AlphaFoldDB" id="A0AAW1I1E4"/>
<dbReference type="InterPro" id="IPR031106">
    <property type="entry name" value="C/EBP"/>
</dbReference>
<dbReference type="InterPro" id="IPR046347">
    <property type="entry name" value="bZIP_sf"/>
</dbReference>
<gene>
    <name evidence="2" type="ORF">RND81_10G128800</name>
</gene>
<dbReference type="Gene3D" id="1.20.5.170">
    <property type="match status" value="1"/>
</dbReference>
<dbReference type="Pfam" id="PF07716">
    <property type="entry name" value="bZIP_2"/>
    <property type="match status" value="1"/>
</dbReference>
<dbReference type="SUPFAM" id="SSF57959">
    <property type="entry name" value="Leucine zipper domain"/>
    <property type="match status" value="1"/>
</dbReference>
<dbReference type="InterPro" id="IPR004827">
    <property type="entry name" value="bZIP"/>
</dbReference>
<dbReference type="CDD" id="cd14686">
    <property type="entry name" value="bZIP"/>
    <property type="match status" value="1"/>
</dbReference>
<dbReference type="PANTHER" id="PTHR23334:SF20">
    <property type="entry name" value="BASIC LEUCINE ZIPPER 24"/>
    <property type="match status" value="1"/>
</dbReference>
<reference evidence="2" key="1">
    <citation type="submission" date="2024-03" db="EMBL/GenBank/DDBJ databases">
        <title>WGS assembly of Saponaria officinalis var. Norfolk2.</title>
        <authorList>
            <person name="Jenkins J."/>
            <person name="Shu S."/>
            <person name="Grimwood J."/>
            <person name="Barry K."/>
            <person name="Goodstein D."/>
            <person name="Schmutz J."/>
            <person name="Leebens-Mack J."/>
            <person name="Osbourn A."/>
        </authorList>
    </citation>
    <scope>NUCLEOTIDE SEQUENCE [LARGE SCALE GENOMIC DNA]</scope>
    <source>
        <strain evidence="2">JIC</strain>
    </source>
</reference>